<keyword evidence="2" id="KW-1185">Reference proteome</keyword>
<protein>
    <submittedName>
        <fullName evidence="1">Regulation of enolase protein 1, concanavalin A-like superfamily</fullName>
    </submittedName>
</protein>
<dbReference type="RefSeq" id="WP_079686053.1">
    <property type="nucleotide sequence ID" value="NZ_FUZU01000001.1"/>
</dbReference>
<evidence type="ECO:0000313" key="2">
    <source>
        <dbReference type="Proteomes" id="UP000190961"/>
    </source>
</evidence>
<reference evidence="1 2" key="1">
    <citation type="submission" date="2017-02" db="EMBL/GenBank/DDBJ databases">
        <authorList>
            <person name="Peterson S.W."/>
        </authorList>
    </citation>
    <scope>NUCLEOTIDE SEQUENCE [LARGE SCALE GENOMIC DNA]</scope>
    <source>
        <strain evidence="1 2">DSM 25262</strain>
    </source>
</reference>
<dbReference type="STRING" id="688867.SAMN05660236_1521"/>
<sequence>MKRFFVPLFSFILLGVSGSGYTLLQSTGVFTGYTHIGNPEKSGAFNYSISEQVYTLEGASGNMWFDHDDFHFIWKKVKGDFILEATVEFVGKGVEPHRKVGWMVRQNLDANSPHINAVVHGDGLTSLQYRKVIGGMTEEVTTEIVAPTQLKLERKGNLYKMSAARMGEPFVTAEYSELVLSDEVYIGLFLCSHNETAIEKGIFRDVKITVAKK</sequence>
<dbReference type="OrthoDB" id="8432779at2"/>
<evidence type="ECO:0000313" key="1">
    <source>
        <dbReference type="EMBL" id="SKC55260.1"/>
    </source>
</evidence>
<dbReference type="Proteomes" id="UP000190961">
    <property type="component" value="Unassembled WGS sequence"/>
</dbReference>
<dbReference type="AlphaFoldDB" id="A0A1T5JV71"/>
<name>A0A1T5JV71_9BACT</name>
<organism evidence="1 2">
    <name type="scientific">Ohtaekwangia koreensis</name>
    <dbReference type="NCBI Taxonomy" id="688867"/>
    <lineage>
        <taxon>Bacteria</taxon>
        <taxon>Pseudomonadati</taxon>
        <taxon>Bacteroidota</taxon>
        <taxon>Cytophagia</taxon>
        <taxon>Cytophagales</taxon>
        <taxon>Fulvivirgaceae</taxon>
        <taxon>Ohtaekwangia</taxon>
    </lineage>
</organism>
<dbReference type="EMBL" id="FUZU01000001">
    <property type="protein sequence ID" value="SKC55260.1"/>
    <property type="molecule type" value="Genomic_DNA"/>
</dbReference>
<accession>A0A1T5JV71</accession>
<dbReference type="Gene3D" id="2.60.120.200">
    <property type="match status" value="1"/>
</dbReference>
<gene>
    <name evidence="1" type="ORF">SAMN05660236_1521</name>
</gene>
<proteinExistence type="predicted"/>